<evidence type="ECO:0000256" key="4">
    <source>
        <dbReference type="ARBA" id="ARBA00022801"/>
    </source>
</evidence>
<dbReference type="InterPro" id="IPR023801">
    <property type="entry name" value="His_deacetylse_dom"/>
</dbReference>
<keyword evidence="3" id="KW-0479">Metal-binding</keyword>
<evidence type="ECO:0000256" key="1">
    <source>
        <dbReference type="ARBA" id="ARBA00001947"/>
    </source>
</evidence>
<dbReference type="GO" id="GO:0016787">
    <property type="term" value="F:hydrolase activity"/>
    <property type="evidence" value="ECO:0007669"/>
    <property type="project" value="UniProtKB-KW"/>
</dbReference>
<keyword evidence="4" id="KW-0378">Hydrolase</keyword>
<feature type="compositionally biased region" description="Low complexity" evidence="6">
    <location>
        <begin position="18"/>
        <end position="34"/>
    </location>
</feature>
<dbReference type="Pfam" id="PF00850">
    <property type="entry name" value="Hist_deacetyl"/>
    <property type="match status" value="2"/>
</dbReference>
<accession>A0ABD3NAS6</accession>
<name>A0ABD3NAS6_9STRA</name>
<dbReference type="InterPro" id="IPR037138">
    <property type="entry name" value="His_deacetylse_dom_sf"/>
</dbReference>
<reference evidence="8 9" key="1">
    <citation type="submission" date="2024-10" db="EMBL/GenBank/DDBJ databases">
        <title>Updated reference genomes for cyclostephanoid diatoms.</title>
        <authorList>
            <person name="Roberts W.R."/>
            <person name="Alverson A.J."/>
        </authorList>
    </citation>
    <scope>NUCLEOTIDE SEQUENCE [LARGE SCALE GENOMIC DNA]</scope>
    <source>
        <strain evidence="8 9">AJA232-27</strain>
    </source>
</reference>
<keyword evidence="9" id="KW-1185">Reference proteome</keyword>
<evidence type="ECO:0000256" key="3">
    <source>
        <dbReference type="ARBA" id="ARBA00022723"/>
    </source>
</evidence>
<comment type="similarity">
    <text evidence="2">Belongs to the histone deacetylase family.</text>
</comment>
<dbReference type="PANTHER" id="PTHR10625:SF17">
    <property type="entry name" value="HISTONE DEACETYLASE 8"/>
    <property type="match status" value="1"/>
</dbReference>
<protein>
    <recommendedName>
        <fullName evidence="7">Histone deacetylase domain-containing protein</fullName>
    </recommendedName>
</protein>
<dbReference type="InterPro" id="IPR023696">
    <property type="entry name" value="Ureohydrolase_dom_sf"/>
</dbReference>
<dbReference type="SUPFAM" id="SSF52768">
    <property type="entry name" value="Arginase/deacetylase"/>
    <property type="match status" value="1"/>
</dbReference>
<evidence type="ECO:0000313" key="9">
    <source>
        <dbReference type="Proteomes" id="UP001530293"/>
    </source>
</evidence>
<feature type="domain" description="Histone deacetylase" evidence="7">
    <location>
        <begin position="300"/>
        <end position="465"/>
    </location>
</feature>
<evidence type="ECO:0000313" key="8">
    <source>
        <dbReference type="EMBL" id="KAL3771396.1"/>
    </source>
</evidence>
<gene>
    <name evidence="8" type="ORF">ACHAWU_004669</name>
</gene>
<comment type="caution">
    <text evidence="8">The sequence shown here is derived from an EMBL/GenBank/DDBJ whole genome shotgun (WGS) entry which is preliminary data.</text>
</comment>
<dbReference type="PANTHER" id="PTHR10625">
    <property type="entry name" value="HISTONE DEACETYLASE HDAC1-RELATED"/>
    <property type="match status" value="1"/>
</dbReference>
<dbReference type="GO" id="GO:0046872">
    <property type="term" value="F:metal ion binding"/>
    <property type="evidence" value="ECO:0007669"/>
    <property type="project" value="UniProtKB-KW"/>
</dbReference>
<evidence type="ECO:0000256" key="6">
    <source>
        <dbReference type="SAM" id="MobiDB-lite"/>
    </source>
</evidence>
<feature type="domain" description="Histone deacetylase" evidence="7">
    <location>
        <begin position="58"/>
        <end position="263"/>
    </location>
</feature>
<comment type="cofactor">
    <cofactor evidence="1">
        <name>Zn(2+)</name>
        <dbReference type="ChEBI" id="CHEBI:29105"/>
    </cofactor>
</comment>
<evidence type="ECO:0000256" key="2">
    <source>
        <dbReference type="ARBA" id="ARBA00005947"/>
    </source>
</evidence>
<dbReference type="Gene3D" id="3.40.800.20">
    <property type="entry name" value="Histone deacetylase domain"/>
    <property type="match status" value="1"/>
</dbReference>
<feature type="region of interest" description="Disordered" evidence="6">
    <location>
        <begin position="1"/>
        <end position="34"/>
    </location>
</feature>
<dbReference type="AlphaFoldDB" id="A0ABD3NAS6"/>
<sequence length="478" mass="52095">MTMTRIRVVSAAPPPPSASAASADPDSNSDNSNKNIISSSYVADTFDRHNRPRTRRNIILTALQQKYSQIATFCTIATSSPPSSCDTDLINLYSSVHDVKMIKFLVSAWSNWMAMGPNWDKDNCHPEWSYSENNGETPPLVPIHSAFRRDHNERPSTNVMGAIGYYCTDFITPIVGNLVNELIEDANIICTAVRLAFRDDDNNNDADNNEDAEGGDKKGKTAVVAYAVTTHPGHHASYDCFGGYCYLNNAALCARLMQHRINTGKSINIDNIIDGESIRQYWESTTGNVDKMDLQQQPPSCRVAILDVDYHVGNGTASIFYHDPHVFVISIHCDPEIDYPWNSGFADQIGACAGVGKTLHIPLQQGASWEGDGKEGGAYKVALDKAMSAIVQFDPHALVVSLGLDTYDGDNVAVNRGGFKLKGTDYYEMGKFMGKFMKGRNVPCVFVQEGGYKMDVVGDAAADVVGGYAVGVEDGATV</sequence>
<evidence type="ECO:0000259" key="7">
    <source>
        <dbReference type="Pfam" id="PF00850"/>
    </source>
</evidence>
<dbReference type="EMBL" id="JALLBG020000024">
    <property type="protein sequence ID" value="KAL3771396.1"/>
    <property type="molecule type" value="Genomic_DNA"/>
</dbReference>
<keyword evidence="5" id="KW-0862">Zinc</keyword>
<evidence type="ECO:0000256" key="5">
    <source>
        <dbReference type="ARBA" id="ARBA00022833"/>
    </source>
</evidence>
<dbReference type="Proteomes" id="UP001530293">
    <property type="component" value="Unassembled WGS sequence"/>
</dbReference>
<proteinExistence type="inferred from homology"/>
<organism evidence="8 9">
    <name type="scientific">Discostella pseudostelligera</name>
    <dbReference type="NCBI Taxonomy" id="259834"/>
    <lineage>
        <taxon>Eukaryota</taxon>
        <taxon>Sar</taxon>
        <taxon>Stramenopiles</taxon>
        <taxon>Ochrophyta</taxon>
        <taxon>Bacillariophyta</taxon>
        <taxon>Coscinodiscophyceae</taxon>
        <taxon>Thalassiosirophycidae</taxon>
        <taxon>Stephanodiscales</taxon>
        <taxon>Stephanodiscaceae</taxon>
        <taxon>Discostella</taxon>
    </lineage>
</organism>